<evidence type="ECO:0000313" key="1">
    <source>
        <dbReference type="EMBL" id="MEX6429992.1"/>
    </source>
</evidence>
<reference evidence="1 2" key="1">
    <citation type="submission" date="2024-07" db="EMBL/GenBank/DDBJ databases">
        <title>Draft Genome Sequence of Ferrimicrobium acidiphilum Strain YE2023, Isolated from a Pulp of Bioleach Reactor.</title>
        <authorList>
            <person name="Elkina Y.A."/>
            <person name="Bulaeva A.G."/>
            <person name="Beletsky A.V."/>
            <person name="Mardanov A.V."/>
        </authorList>
    </citation>
    <scope>NUCLEOTIDE SEQUENCE [LARGE SCALE GENOMIC DNA]</scope>
    <source>
        <strain evidence="1 2">YE2023</strain>
    </source>
</reference>
<sequence length="172" mass="19550">MDLLRSLDEWDNKGVWAFDLPRLELIFSEAPGSLNTALMRHAKAGVITRVARGIYVNPRARSMPAEPLLALVSIMRPYEFSYLSLESVLSDAGWISQIPFCYTFMSTGRSSTFDTPIGAVEFTHTRRDLKPPEVVFDRVRGVHLATPERAYQDLRYVRRNLNMVENPSKEAS</sequence>
<dbReference type="InterPro" id="IPR059220">
    <property type="entry name" value="AbiEi"/>
</dbReference>
<organism evidence="1 2">
    <name type="scientific">Ferrimicrobium acidiphilum</name>
    <dbReference type="NCBI Taxonomy" id="121039"/>
    <lineage>
        <taxon>Bacteria</taxon>
        <taxon>Bacillati</taxon>
        <taxon>Actinomycetota</taxon>
        <taxon>Acidimicrobiia</taxon>
        <taxon>Acidimicrobiales</taxon>
        <taxon>Acidimicrobiaceae</taxon>
        <taxon>Ferrimicrobium</taxon>
    </lineage>
</organism>
<name>A0ABV3Y357_9ACTN</name>
<proteinExistence type="predicted"/>
<comment type="caution">
    <text evidence="1">The sequence shown here is derived from an EMBL/GenBank/DDBJ whole genome shotgun (WGS) entry which is preliminary data.</text>
</comment>
<evidence type="ECO:0008006" key="3">
    <source>
        <dbReference type="Google" id="ProtNLM"/>
    </source>
</evidence>
<dbReference type="EMBL" id="JBFSHR010000031">
    <property type="protein sequence ID" value="MEX6429992.1"/>
    <property type="molecule type" value="Genomic_DNA"/>
</dbReference>
<protein>
    <recommendedName>
        <fullName evidence="3">Transcriptional regulator, AbiEi antitoxin, Type IV TA system</fullName>
    </recommendedName>
</protein>
<gene>
    <name evidence="1" type="ORF">AB6A68_09095</name>
</gene>
<dbReference type="Proteomes" id="UP001560267">
    <property type="component" value="Unassembled WGS sequence"/>
</dbReference>
<evidence type="ECO:0000313" key="2">
    <source>
        <dbReference type="Proteomes" id="UP001560267"/>
    </source>
</evidence>
<accession>A0ABV3Y357</accession>
<dbReference type="NCBIfam" id="NF047376">
    <property type="entry name" value="TAA_AbiEi"/>
    <property type="match status" value="1"/>
</dbReference>
<dbReference type="RefSeq" id="WP_298403848.1">
    <property type="nucleotide sequence ID" value="NZ_JBFSHR010000031.1"/>
</dbReference>
<keyword evidence="2" id="KW-1185">Reference proteome</keyword>